<accession>A0AAD4CJJ1</accession>
<comment type="caution">
    <text evidence="1">The sequence shown here is derived from an EMBL/GenBank/DDBJ whole genome shotgun (WGS) entry which is preliminary data.</text>
</comment>
<dbReference type="Proteomes" id="UP001194746">
    <property type="component" value="Unassembled WGS sequence"/>
</dbReference>
<dbReference type="AlphaFoldDB" id="A0AAD4CJJ1"/>
<organism evidence="1 2">
    <name type="scientific">Aspergillus nanangensis</name>
    <dbReference type="NCBI Taxonomy" id="2582783"/>
    <lineage>
        <taxon>Eukaryota</taxon>
        <taxon>Fungi</taxon>
        <taxon>Dikarya</taxon>
        <taxon>Ascomycota</taxon>
        <taxon>Pezizomycotina</taxon>
        <taxon>Eurotiomycetes</taxon>
        <taxon>Eurotiomycetidae</taxon>
        <taxon>Eurotiales</taxon>
        <taxon>Aspergillaceae</taxon>
        <taxon>Aspergillus</taxon>
        <taxon>Aspergillus subgen. Circumdati</taxon>
    </lineage>
</organism>
<sequence length="105" mass="11160">MSPLPDCPTCDPQQGGEHRCACRAGYKSGVPGNEYRIAVPEYGFLVFVPEGTQCNTLCNEATNVEPNKLCSEVTNAQTVCKGIVIGRDAPAAMEALIDGKLPPAY</sequence>
<protein>
    <submittedName>
        <fullName evidence="1">Uncharacterized protein</fullName>
    </submittedName>
</protein>
<name>A0AAD4CJJ1_ASPNN</name>
<reference evidence="1" key="2">
    <citation type="submission" date="2020-02" db="EMBL/GenBank/DDBJ databases">
        <authorList>
            <person name="Gilchrist C.L.M."/>
            <person name="Chooi Y.-H."/>
        </authorList>
    </citation>
    <scope>NUCLEOTIDE SEQUENCE</scope>
    <source>
        <strain evidence="1">MST-FP2251</strain>
    </source>
</reference>
<keyword evidence="2" id="KW-1185">Reference proteome</keyword>
<evidence type="ECO:0000313" key="2">
    <source>
        <dbReference type="Proteomes" id="UP001194746"/>
    </source>
</evidence>
<evidence type="ECO:0000313" key="1">
    <source>
        <dbReference type="EMBL" id="KAF9887724.1"/>
    </source>
</evidence>
<proteinExistence type="predicted"/>
<dbReference type="EMBL" id="VCAU01000057">
    <property type="protein sequence ID" value="KAF9887724.1"/>
    <property type="molecule type" value="Genomic_DNA"/>
</dbReference>
<gene>
    <name evidence="1" type="ORF">FE257_009677</name>
</gene>
<reference evidence="1" key="1">
    <citation type="journal article" date="2019" name="Beilstein J. Org. Chem.">
        <title>Nanangenines: drimane sesquiterpenoids as the dominant metabolite cohort of a novel Australian fungus, Aspergillus nanangensis.</title>
        <authorList>
            <person name="Lacey H.J."/>
            <person name="Gilchrist C.L.M."/>
            <person name="Crombie A."/>
            <person name="Kalaitzis J.A."/>
            <person name="Vuong D."/>
            <person name="Rutledge P.J."/>
            <person name="Turner P."/>
            <person name="Pitt J.I."/>
            <person name="Lacey E."/>
            <person name="Chooi Y.H."/>
            <person name="Piggott A.M."/>
        </authorList>
    </citation>
    <scope>NUCLEOTIDE SEQUENCE</scope>
    <source>
        <strain evidence="1">MST-FP2251</strain>
    </source>
</reference>